<keyword evidence="5" id="KW-1003">Cell membrane</keyword>
<evidence type="ECO:0000256" key="2">
    <source>
        <dbReference type="ARBA" id="ARBA00008079"/>
    </source>
</evidence>
<dbReference type="PANTHER" id="PTHR36835:SF1">
    <property type="entry name" value="CYTOCHROME BO(3) UBIQUINOL OXIDASE SUBUNIT 4"/>
    <property type="match status" value="1"/>
</dbReference>
<evidence type="ECO:0000256" key="10">
    <source>
        <dbReference type="ARBA" id="ARBA00030071"/>
    </source>
</evidence>
<proteinExistence type="inferred from homology"/>
<evidence type="ECO:0000256" key="4">
    <source>
        <dbReference type="ARBA" id="ARBA00014689"/>
    </source>
</evidence>
<dbReference type="InterPro" id="IPR050968">
    <property type="entry name" value="Cytochrome_c_oxidase_bac_sub4"/>
</dbReference>
<evidence type="ECO:0000256" key="13">
    <source>
        <dbReference type="ARBA" id="ARBA00032185"/>
    </source>
</evidence>
<dbReference type="AlphaFoldDB" id="A0A564FQJ7"/>
<comment type="similarity">
    <text evidence="2">Belongs to the cytochrome c oxidase bacterial subunit 4 family.</text>
</comment>
<evidence type="ECO:0000313" key="17">
    <source>
        <dbReference type="Proteomes" id="UP000401717"/>
    </source>
</evidence>
<comment type="subunit">
    <text evidence="3">Heterooctamer of two A chains, two B chains, two C chains and two D chains.</text>
</comment>
<evidence type="ECO:0000256" key="9">
    <source>
        <dbReference type="ARBA" id="ARBA00025694"/>
    </source>
</evidence>
<organism evidence="16 17">
    <name type="scientific">Methylobacterium dankookense</name>
    <dbReference type="NCBI Taxonomy" id="560405"/>
    <lineage>
        <taxon>Bacteria</taxon>
        <taxon>Pseudomonadati</taxon>
        <taxon>Pseudomonadota</taxon>
        <taxon>Alphaproteobacteria</taxon>
        <taxon>Hyphomicrobiales</taxon>
        <taxon>Methylobacteriaceae</taxon>
        <taxon>Methylobacterium</taxon>
    </lineage>
</organism>
<reference evidence="16 17" key="1">
    <citation type="submission" date="2019-06" db="EMBL/GenBank/DDBJ databases">
        <authorList>
            <person name="Rodrigo-Torres L."/>
            <person name="Arahal R. D."/>
            <person name="Lucena T."/>
        </authorList>
    </citation>
    <scope>NUCLEOTIDE SEQUENCE [LARGE SCALE GENOMIC DNA]</scope>
    <source>
        <strain evidence="16 17">SW08-7</strain>
    </source>
</reference>
<feature type="transmembrane region" description="Helical" evidence="14">
    <location>
        <begin position="60"/>
        <end position="83"/>
    </location>
</feature>
<dbReference type="Proteomes" id="UP000401717">
    <property type="component" value="Unassembled WGS sequence"/>
</dbReference>
<gene>
    <name evidence="16" type="primary">cyoD_1</name>
    <name evidence="15" type="ORF">IFDJLNFL_3889</name>
    <name evidence="16" type="ORF">MTDSW087_00100</name>
</gene>
<dbReference type="EMBL" id="CABFVH010000001">
    <property type="protein sequence ID" value="VUF10433.1"/>
    <property type="molecule type" value="Genomic_DNA"/>
</dbReference>
<dbReference type="GO" id="GO:0009319">
    <property type="term" value="C:cytochrome o ubiquinol oxidase complex"/>
    <property type="evidence" value="ECO:0007669"/>
    <property type="project" value="TreeGrafter"/>
</dbReference>
<reference evidence="15" key="3">
    <citation type="submission" date="2021-08" db="EMBL/GenBank/DDBJ databases">
        <authorList>
            <person name="Tani A."/>
            <person name="Ola A."/>
            <person name="Ogura Y."/>
            <person name="Katsura K."/>
            <person name="Hayashi T."/>
        </authorList>
    </citation>
    <scope>NUCLEOTIDE SEQUENCE</scope>
    <source>
        <strain evidence="15">DSM 22415</strain>
    </source>
</reference>
<keyword evidence="8 14" id="KW-0472">Membrane</keyword>
<dbReference type="OrthoDB" id="7278008at2"/>
<dbReference type="Pfam" id="PF03626">
    <property type="entry name" value="COX4_pro"/>
    <property type="match status" value="1"/>
</dbReference>
<dbReference type="GO" id="GO:0015990">
    <property type="term" value="P:electron transport coupled proton transport"/>
    <property type="evidence" value="ECO:0007669"/>
    <property type="project" value="TreeGrafter"/>
</dbReference>
<dbReference type="GO" id="GO:0019646">
    <property type="term" value="P:aerobic electron transport chain"/>
    <property type="evidence" value="ECO:0007669"/>
    <property type="project" value="TreeGrafter"/>
</dbReference>
<keyword evidence="7 14" id="KW-1133">Transmembrane helix</keyword>
<evidence type="ECO:0000256" key="5">
    <source>
        <dbReference type="ARBA" id="ARBA00022475"/>
    </source>
</evidence>
<evidence type="ECO:0000313" key="16">
    <source>
        <dbReference type="EMBL" id="VUF10433.1"/>
    </source>
</evidence>
<sequence length="152" mass="16388">MTRQGPSRGAVLLRALGAAGLIGLARAVSAGPPPRPEQIAHEACPSVRSADARHSRRRDLLTYGIGYVLALLLTCAAFAVVTWRWAAGATALGLVFGLALVQAVVHFRCFLHIDLKRSARDDLQLILFSTLIIALMVGGTLVVLFNLRMRMM</sequence>
<evidence type="ECO:0000256" key="6">
    <source>
        <dbReference type="ARBA" id="ARBA00022692"/>
    </source>
</evidence>
<dbReference type="PANTHER" id="PTHR36835">
    <property type="entry name" value="CYTOCHROME BO(3) UBIQUINOL OXIDASE SUBUNIT 4"/>
    <property type="match status" value="1"/>
</dbReference>
<evidence type="ECO:0000313" key="18">
    <source>
        <dbReference type="Proteomes" id="UP001055303"/>
    </source>
</evidence>
<evidence type="ECO:0000256" key="12">
    <source>
        <dbReference type="ARBA" id="ARBA00031887"/>
    </source>
</evidence>
<accession>A0A564FQJ7</accession>
<evidence type="ECO:0000256" key="11">
    <source>
        <dbReference type="ARBA" id="ARBA00030211"/>
    </source>
</evidence>
<protein>
    <recommendedName>
        <fullName evidence="4">Cytochrome bo(3) ubiquinol oxidase subunit 4</fullName>
    </recommendedName>
    <alternativeName>
        <fullName evidence="13">Cytochrome o ubiquinol oxidase subunit 4</fullName>
    </alternativeName>
    <alternativeName>
        <fullName evidence="10">Oxidase bo(3) subunit 4</fullName>
    </alternativeName>
    <alternativeName>
        <fullName evidence="11">Ubiquinol oxidase polypeptide IV</fullName>
    </alternativeName>
    <alternativeName>
        <fullName evidence="12">Ubiquinol oxidase subunit 4</fullName>
    </alternativeName>
</protein>
<comment type="subcellular location">
    <subcellularLocation>
        <location evidence="1">Cell membrane</location>
        <topology evidence="1">Multi-pass membrane protein</topology>
    </subcellularLocation>
</comment>
<dbReference type="GO" id="GO:0015078">
    <property type="term" value="F:proton transmembrane transporter activity"/>
    <property type="evidence" value="ECO:0007669"/>
    <property type="project" value="TreeGrafter"/>
</dbReference>
<comment type="function">
    <text evidence="9">Cytochrome bo(3) ubiquinol terminal oxidase is the component of the aerobic respiratory chain of E.coli that predominates when cells are grown at high aeration. Has proton pump activity across the membrane in addition to electron transfer, pumping 2 protons/electron.</text>
</comment>
<feature type="transmembrane region" description="Helical" evidence="14">
    <location>
        <begin position="125"/>
        <end position="147"/>
    </location>
</feature>
<dbReference type="GO" id="GO:0005886">
    <property type="term" value="C:plasma membrane"/>
    <property type="evidence" value="ECO:0007669"/>
    <property type="project" value="UniProtKB-SubCell"/>
</dbReference>
<feature type="transmembrane region" description="Helical" evidence="14">
    <location>
        <begin position="90"/>
        <end position="113"/>
    </location>
</feature>
<keyword evidence="6 14" id="KW-0812">Transmembrane</keyword>
<dbReference type="InterPro" id="IPR005171">
    <property type="entry name" value="Cyt_c_oxidase_su4_prok"/>
</dbReference>
<evidence type="ECO:0000256" key="8">
    <source>
        <dbReference type="ARBA" id="ARBA00023136"/>
    </source>
</evidence>
<evidence type="ECO:0000313" key="15">
    <source>
        <dbReference type="EMBL" id="GJD57975.1"/>
    </source>
</evidence>
<name>A0A564FQJ7_9HYPH</name>
<evidence type="ECO:0000256" key="3">
    <source>
        <dbReference type="ARBA" id="ARBA00011700"/>
    </source>
</evidence>
<keyword evidence="18" id="KW-1185">Reference proteome</keyword>
<reference evidence="15" key="2">
    <citation type="journal article" date="2021" name="Front. Microbiol.">
        <title>Comprehensive Comparative Genomics and Phenotyping of Methylobacterium Species.</title>
        <authorList>
            <person name="Alessa O."/>
            <person name="Ogura Y."/>
            <person name="Fujitani Y."/>
            <person name="Takami H."/>
            <person name="Hayashi T."/>
            <person name="Sahin N."/>
            <person name="Tani A."/>
        </authorList>
    </citation>
    <scope>NUCLEOTIDE SEQUENCE</scope>
    <source>
        <strain evidence="15">DSM 22415</strain>
    </source>
</reference>
<dbReference type="Proteomes" id="UP001055303">
    <property type="component" value="Unassembled WGS sequence"/>
</dbReference>
<evidence type="ECO:0000256" key="14">
    <source>
        <dbReference type="SAM" id="Phobius"/>
    </source>
</evidence>
<dbReference type="EMBL" id="BPQI01000127">
    <property type="protein sequence ID" value="GJD57975.1"/>
    <property type="molecule type" value="Genomic_DNA"/>
</dbReference>
<dbReference type="GO" id="GO:0009486">
    <property type="term" value="F:cytochrome bo3 ubiquinol oxidase activity"/>
    <property type="evidence" value="ECO:0007669"/>
    <property type="project" value="TreeGrafter"/>
</dbReference>
<evidence type="ECO:0000256" key="1">
    <source>
        <dbReference type="ARBA" id="ARBA00004651"/>
    </source>
</evidence>
<evidence type="ECO:0000256" key="7">
    <source>
        <dbReference type="ARBA" id="ARBA00022989"/>
    </source>
</evidence>